<evidence type="ECO:0000259" key="1">
    <source>
        <dbReference type="Pfam" id="PF23055"/>
    </source>
</evidence>
<feature type="domain" description="DUF7041" evidence="1">
    <location>
        <begin position="273"/>
        <end position="355"/>
    </location>
</feature>
<protein>
    <recommendedName>
        <fullName evidence="1">DUF7041 domain-containing protein</fullName>
    </recommendedName>
</protein>
<accession>A0A6H5ISQ9</accession>
<name>A0A6H5ISQ9_9HYME</name>
<dbReference type="AlphaFoldDB" id="A0A6H5ISQ9"/>
<evidence type="ECO:0000313" key="2">
    <source>
        <dbReference type="EMBL" id="CAB0038664.1"/>
    </source>
</evidence>
<dbReference type="PANTHER" id="PTHR33327">
    <property type="entry name" value="ENDONUCLEASE"/>
    <property type="match status" value="1"/>
</dbReference>
<reference evidence="2 3" key="1">
    <citation type="submission" date="2020-02" db="EMBL/GenBank/DDBJ databases">
        <authorList>
            <person name="Ferguson B K."/>
        </authorList>
    </citation>
    <scope>NUCLEOTIDE SEQUENCE [LARGE SCALE GENOMIC DNA]</scope>
</reference>
<dbReference type="EMBL" id="CADCXV010000919">
    <property type="protein sequence ID" value="CAB0038664.1"/>
    <property type="molecule type" value="Genomic_DNA"/>
</dbReference>
<dbReference type="OrthoDB" id="7549324at2759"/>
<keyword evidence="3" id="KW-1185">Reference proteome</keyword>
<organism evidence="2 3">
    <name type="scientific">Trichogramma brassicae</name>
    <dbReference type="NCBI Taxonomy" id="86971"/>
    <lineage>
        <taxon>Eukaryota</taxon>
        <taxon>Metazoa</taxon>
        <taxon>Ecdysozoa</taxon>
        <taxon>Arthropoda</taxon>
        <taxon>Hexapoda</taxon>
        <taxon>Insecta</taxon>
        <taxon>Pterygota</taxon>
        <taxon>Neoptera</taxon>
        <taxon>Endopterygota</taxon>
        <taxon>Hymenoptera</taxon>
        <taxon>Apocrita</taxon>
        <taxon>Proctotrupomorpha</taxon>
        <taxon>Chalcidoidea</taxon>
        <taxon>Trichogrammatidae</taxon>
        <taxon>Trichogramma</taxon>
    </lineage>
</organism>
<gene>
    <name evidence="2" type="ORF">TBRA_LOCUS10438</name>
</gene>
<dbReference type="Proteomes" id="UP000479190">
    <property type="component" value="Unassembled WGS sequence"/>
</dbReference>
<proteinExistence type="predicted"/>
<dbReference type="Pfam" id="PF23055">
    <property type="entry name" value="DUF7041"/>
    <property type="match status" value="1"/>
</dbReference>
<dbReference type="PANTHER" id="PTHR33327:SF3">
    <property type="entry name" value="RNA-DIRECTED DNA POLYMERASE"/>
    <property type="match status" value="1"/>
</dbReference>
<sequence>MSPILTRFWYVIVHNEKVPKPKFWTPSPLLPPTSVKQNSDIYVHQNCSLRDVNTATTLNFDNLLERCDACRSSNVYFQNTRIDPRSTHPSIIKTISGCSATAQQSPRSNIRQRPLSGASPAQTLKPARVFFMPFFFPLSCPPRSWTLVDDEQPLIWHAVQRQSRSGREKARLCAELRHLTKNTTRWRGATQKSCLQEERSSSELHISLLCVCVEFTPGVAPASRRNSVTRYTSGAADAAAAVYTEQQQRGDAADAATAAAGPPRYVNRVAVKLPAFRMDKPAIWFAQVEAQFALADVTVELTKYYHVISQLDVRAASEVEDIISNPPGRQPYTNLRQRLIERLSTSEEHRVRRILHDEELGDRKPTSS</sequence>
<dbReference type="InterPro" id="IPR055469">
    <property type="entry name" value="DUF7041"/>
</dbReference>
<evidence type="ECO:0000313" key="3">
    <source>
        <dbReference type="Proteomes" id="UP000479190"/>
    </source>
</evidence>